<dbReference type="GO" id="GO:0016209">
    <property type="term" value="F:antioxidant activity"/>
    <property type="evidence" value="ECO:0007669"/>
    <property type="project" value="InterPro"/>
</dbReference>
<evidence type="ECO:0000256" key="2">
    <source>
        <dbReference type="ARBA" id="ARBA00022748"/>
    </source>
</evidence>
<keyword evidence="4" id="KW-0676">Redox-active center</keyword>
<dbReference type="InterPro" id="IPR050553">
    <property type="entry name" value="Thioredoxin_ResA/DsbE_sf"/>
</dbReference>
<dbReference type="PROSITE" id="PS51257">
    <property type="entry name" value="PROKAR_LIPOPROTEIN"/>
    <property type="match status" value="1"/>
</dbReference>
<evidence type="ECO:0000256" key="3">
    <source>
        <dbReference type="ARBA" id="ARBA00023157"/>
    </source>
</evidence>
<dbReference type="Pfam" id="PF00578">
    <property type="entry name" value="AhpC-TSA"/>
    <property type="match status" value="1"/>
</dbReference>
<sequence length="378" mass="42573">MKRIALFAAILLLVACQTKEKGYSITAETQGFEDGTEVYINSISQSGRPLVIDTATIQKGQFKIDLPAPEANDFNYLTFQNLRSNVLYIAENHPFHMTIYKDSLRSSIIKGGPENELLFKYINSIKTFGEERINLNTQYQIASKLKEADKALRIATKQEELKEKEIQFRQDFADNNPNSLIGVMALTDLLNLKSLSAKDAKAKFTNLPDTLKTSRLGKNLDRLINNAVAVSMQKRIDIGTMVDDFSAPNPQGKTLSLKESMGKITIIDFWASWCKPCRLENPNVVRVYNKYHDKGLNIIGVSLDKKQESWTKAIADDNLDWNHVSNLKFWQDPIARAYGVRSIPATFIIDEQGQVIAKNLRGPALEQKISELLGEKAL</sequence>
<keyword evidence="2" id="KW-0201">Cytochrome c-type biogenesis</keyword>
<dbReference type="OrthoDB" id="1069091at2"/>
<dbReference type="InterPro" id="IPR025380">
    <property type="entry name" value="DUF4369"/>
</dbReference>
<evidence type="ECO:0000256" key="1">
    <source>
        <dbReference type="ARBA" id="ARBA00004196"/>
    </source>
</evidence>
<name>A0A1M6LCP2_9FLAO</name>
<protein>
    <submittedName>
        <fullName evidence="6">Peroxiredoxin</fullName>
    </submittedName>
</protein>
<reference evidence="7" key="1">
    <citation type="submission" date="2016-11" db="EMBL/GenBank/DDBJ databases">
        <authorList>
            <person name="Varghese N."/>
            <person name="Submissions S."/>
        </authorList>
    </citation>
    <scope>NUCLEOTIDE SEQUENCE [LARGE SCALE GENOMIC DNA]</scope>
    <source>
        <strain evidence="7">DSM 22623</strain>
    </source>
</reference>
<keyword evidence="3" id="KW-1015">Disulfide bond</keyword>
<evidence type="ECO:0000313" key="6">
    <source>
        <dbReference type="EMBL" id="SHJ68934.1"/>
    </source>
</evidence>
<dbReference type="SUPFAM" id="SSF52833">
    <property type="entry name" value="Thioredoxin-like"/>
    <property type="match status" value="1"/>
</dbReference>
<dbReference type="PROSITE" id="PS51352">
    <property type="entry name" value="THIOREDOXIN_2"/>
    <property type="match status" value="1"/>
</dbReference>
<dbReference type="InterPro" id="IPR000866">
    <property type="entry name" value="AhpC/TSA"/>
</dbReference>
<keyword evidence="7" id="KW-1185">Reference proteome</keyword>
<dbReference type="RefSeq" id="WP_073321926.1">
    <property type="nucleotide sequence ID" value="NZ_FQYP01000015.1"/>
</dbReference>
<evidence type="ECO:0000313" key="7">
    <source>
        <dbReference type="Proteomes" id="UP000184432"/>
    </source>
</evidence>
<dbReference type="GO" id="GO:0016491">
    <property type="term" value="F:oxidoreductase activity"/>
    <property type="evidence" value="ECO:0007669"/>
    <property type="project" value="InterPro"/>
</dbReference>
<dbReference type="PANTHER" id="PTHR42852:SF6">
    <property type="entry name" value="THIOL:DISULFIDE INTERCHANGE PROTEIN DSBE"/>
    <property type="match status" value="1"/>
</dbReference>
<dbReference type="InterPro" id="IPR036249">
    <property type="entry name" value="Thioredoxin-like_sf"/>
</dbReference>
<evidence type="ECO:0000256" key="4">
    <source>
        <dbReference type="ARBA" id="ARBA00023284"/>
    </source>
</evidence>
<dbReference type="Gene3D" id="3.40.30.10">
    <property type="entry name" value="Glutaredoxin"/>
    <property type="match status" value="1"/>
</dbReference>
<dbReference type="GO" id="GO:0030313">
    <property type="term" value="C:cell envelope"/>
    <property type="evidence" value="ECO:0007669"/>
    <property type="project" value="UniProtKB-SubCell"/>
</dbReference>
<dbReference type="InterPro" id="IPR013766">
    <property type="entry name" value="Thioredoxin_domain"/>
</dbReference>
<dbReference type="EMBL" id="FQYP01000015">
    <property type="protein sequence ID" value="SHJ68934.1"/>
    <property type="molecule type" value="Genomic_DNA"/>
</dbReference>
<evidence type="ECO:0000259" key="5">
    <source>
        <dbReference type="PROSITE" id="PS51352"/>
    </source>
</evidence>
<proteinExistence type="predicted"/>
<dbReference type="GO" id="GO:0017004">
    <property type="term" value="P:cytochrome complex assembly"/>
    <property type="evidence" value="ECO:0007669"/>
    <property type="project" value="UniProtKB-KW"/>
</dbReference>
<dbReference type="CDD" id="cd02966">
    <property type="entry name" value="TlpA_like_family"/>
    <property type="match status" value="1"/>
</dbReference>
<dbReference type="Pfam" id="PF14289">
    <property type="entry name" value="DUF4369"/>
    <property type="match status" value="1"/>
</dbReference>
<dbReference type="PANTHER" id="PTHR42852">
    <property type="entry name" value="THIOL:DISULFIDE INTERCHANGE PROTEIN DSBE"/>
    <property type="match status" value="1"/>
</dbReference>
<organism evidence="6 7">
    <name type="scientific">Aquimarina spongiae</name>
    <dbReference type="NCBI Taxonomy" id="570521"/>
    <lineage>
        <taxon>Bacteria</taxon>
        <taxon>Pseudomonadati</taxon>
        <taxon>Bacteroidota</taxon>
        <taxon>Flavobacteriia</taxon>
        <taxon>Flavobacteriales</taxon>
        <taxon>Flavobacteriaceae</taxon>
        <taxon>Aquimarina</taxon>
    </lineage>
</organism>
<dbReference type="AlphaFoldDB" id="A0A1M6LCP2"/>
<dbReference type="Proteomes" id="UP000184432">
    <property type="component" value="Unassembled WGS sequence"/>
</dbReference>
<accession>A0A1M6LCP2</accession>
<comment type="subcellular location">
    <subcellularLocation>
        <location evidence="1">Cell envelope</location>
    </subcellularLocation>
</comment>
<gene>
    <name evidence="6" type="ORF">SAMN04488508_11532</name>
</gene>
<feature type="domain" description="Thioredoxin" evidence="5">
    <location>
        <begin position="236"/>
        <end position="378"/>
    </location>
</feature>